<dbReference type="SUPFAM" id="SSF103007">
    <property type="entry name" value="Hypothetical protein TT1725"/>
    <property type="match status" value="1"/>
</dbReference>
<dbReference type="OrthoDB" id="9809023at2"/>
<reference evidence="2" key="1">
    <citation type="journal article" date="2010" name="Environ. Microbiol.">
        <title>The genome of Syntrophomonas wolfei: new insights into syntrophic metabolism and biohydrogen production.</title>
        <authorList>
            <person name="Sieber J.R."/>
            <person name="Sims D.R."/>
            <person name="Han C."/>
            <person name="Kim E."/>
            <person name="Lykidis A."/>
            <person name="Lapidus A.L."/>
            <person name="McDonnald E."/>
            <person name="Rohlin L."/>
            <person name="Culley D.E."/>
            <person name="Gunsalus R."/>
            <person name="McInerney M.J."/>
        </authorList>
    </citation>
    <scope>NUCLEOTIDE SEQUENCE [LARGE SCALE GENOMIC DNA]</scope>
    <source>
        <strain evidence="2">DSM 2245B / Goettingen</strain>
    </source>
</reference>
<dbReference type="PANTHER" id="PTHR36441:SF1">
    <property type="entry name" value="DUF503 DOMAIN-CONTAINING PROTEIN"/>
    <property type="match status" value="1"/>
</dbReference>
<keyword evidence="2" id="KW-1185">Reference proteome</keyword>
<sequence>MYLAYGYAKLFFPYSSSLKEKRKVINSIIDRIRKRFNVSISEVEHQDLWQRSTIAFSAIGSSYPELELITNAVKETFYNYAGDLEITELKHDIQKLDMYP</sequence>
<dbReference type="HOGENOM" id="CLU_149981_4_0_9"/>
<dbReference type="eggNOG" id="COG1550">
    <property type="taxonomic scope" value="Bacteria"/>
</dbReference>
<dbReference type="InterPro" id="IPR007546">
    <property type="entry name" value="DUF503"/>
</dbReference>
<evidence type="ECO:0000313" key="2">
    <source>
        <dbReference type="Proteomes" id="UP000001968"/>
    </source>
</evidence>
<dbReference type="Proteomes" id="UP000001968">
    <property type="component" value="Chromosome"/>
</dbReference>
<dbReference type="RefSeq" id="WP_011640589.1">
    <property type="nucleotide sequence ID" value="NC_008346.1"/>
</dbReference>
<name>Q0AXR8_SYNWW</name>
<dbReference type="Gene3D" id="3.30.70.1120">
    <property type="entry name" value="TT1725-like"/>
    <property type="match status" value="1"/>
</dbReference>
<protein>
    <recommendedName>
        <fullName evidence="3">DUF503 domain-containing protein</fullName>
    </recommendedName>
</protein>
<accession>Q0AXR8</accession>
<proteinExistence type="predicted"/>
<dbReference type="AlphaFoldDB" id="Q0AXR8"/>
<evidence type="ECO:0008006" key="3">
    <source>
        <dbReference type="Google" id="ProtNLM"/>
    </source>
</evidence>
<organism evidence="1 2">
    <name type="scientific">Syntrophomonas wolfei subsp. wolfei (strain DSM 2245B / Goettingen)</name>
    <dbReference type="NCBI Taxonomy" id="335541"/>
    <lineage>
        <taxon>Bacteria</taxon>
        <taxon>Bacillati</taxon>
        <taxon>Bacillota</taxon>
        <taxon>Clostridia</taxon>
        <taxon>Eubacteriales</taxon>
        <taxon>Syntrophomonadaceae</taxon>
        <taxon>Syntrophomonas</taxon>
    </lineage>
</organism>
<dbReference type="Pfam" id="PF04456">
    <property type="entry name" value="DUF503"/>
    <property type="match status" value="1"/>
</dbReference>
<dbReference type="InterPro" id="IPR036746">
    <property type="entry name" value="TT1725-like_sf"/>
</dbReference>
<dbReference type="KEGG" id="swo:Swol_1177"/>
<evidence type="ECO:0000313" key="1">
    <source>
        <dbReference type="EMBL" id="ABI68486.1"/>
    </source>
</evidence>
<gene>
    <name evidence="1" type="ordered locus">Swol_1177</name>
</gene>
<dbReference type="PANTHER" id="PTHR36441">
    <property type="entry name" value="HYPOTHETICAL CYTOSOLIC PROTEIN"/>
    <property type="match status" value="1"/>
</dbReference>
<dbReference type="STRING" id="335541.Swol_1177"/>
<dbReference type="EMBL" id="CP000448">
    <property type="protein sequence ID" value="ABI68486.1"/>
    <property type="molecule type" value="Genomic_DNA"/>
</dbReference>